<sequence>MKSLKQTFFIGMLVSSMFSCNQENDNTTTPEDDDVERDIVTAELTNQLSNQVFVDLNAGTTTTVEVNAWELAFDQDGVIKSNTGKKVALAFPVESDFEAINEESATGLQYLYDDETGDLSSTAWNGNDFELNTPYILDLGINGLGKALGFKKFIISENSSSQAVLKYADLNGDNEQTVTVEKTAGFVYFSMIDNTINDIEPANWDLVVTPVTVRTGAPCFTMGDAAIPGVNCDIMRLSASVIINQNGNVTGAISSNYPDLEPNDDPAEQINLLTIEDSNFEEVDANNVADHEFTTQGDVIGKEWFHIQKPHSSGVYKVYSHITFLVNDEEGNHYKLRFLTYSKDGQNGYPTFEYQLIK</sequence>
<dbReference type="Proteomes" id="UP000585050">
    <property type="component" value="Unassembled WGS sequence"/>
</dbReference>
<proteinExistence type="predicted"/>
<dbReference type="PROSITE" id="PS51257">
    <property type="entry name" value="PROKAR_LIPOPROTEIN"/>
    <property type="match status" value="1"/>
</dbReference>
<dbReference type="RefSeq" id="WP_168884057.1">
    <property type="nucleotide sequence ID" value="NZ_JABAIL010000006.1"/>
</dbReference>
<evidence type="ECO:0000313" key="1">
    <source>
        <dbReference type="EMBL" id="NLR93344.1"/>
    </source>
</evidence>
<keyword evidence="2" id="KW-1185">Reference proteome</keyword>
<protein>
    <recommendedName>
        <fullName evidence="3">HmuY protein</fullName>
    </recommendedName>
</protein>
<reference evidence="1 2" key="1">
    <citation type="submission" date="2020-04" db="EMBL/GenBank/DDBJ databases">
        <title>Flammeovirga sp. SR4, a novel species isolated from seawater.</title>
        <authorList>
            <person name="Wang X."/>
        </authorList>
    </citation>
    <scope>NUCLEOTIDE SEQUENCE [LARGE SCALE GENOMIC DNA]</scope>
    <source>
        <strain evidence="1 2">SR4</strain>
    </source>
</reference>
<comment type="caution">
    <text evidence="1">The sequence shown here is derived from an EMBL/GenBank/DDBJ whole genome shotgun (WGS) entry which is preliminary data.</text>
</comment>
<dbReference type="Pfam" id="PF14064">
    <property type="entry name" value="HmuY"/>
    <property type="match status" value="1"/>
</dbReference>
<accession>A0A7X8SNA1</accession>
<gene>
    <name evidence="1" type="ORF">HGP29_19265</name>
</gene>
<dbReference type="InterPro" id="IPR025921">
    <property type="entry name" value="HmuY"/>
</dbReference>
<dbReference type="EMBL" id="JABAIL010000006">
    <property type="protein sequence ID" value="NLR93344.1"/>
    <property type="molecule type" value="Genomic_DNA"/>
</dbReference>
<evidence type="ECO:0000313" key="2">
    <source>
        <dbReference type="Proteomes" id="UP000585050"/>
    </source>
</evidence>
<dbReference type="AlphaFoldDB" id="A0A7X8SNA1"/>
<organism evidence="1 2">
    <name type="scientific">Flammeovirga agarivorans</name>
    <dbReference type="NCBI Taxonomy" id="2726742"/>
    <lineage>
        <taxon>Bacteria</taxon>
        <taxon>Pseudomonadati</taxon>
        <taxon>Bacteroidota</taxon>
        <taxon>Cytophagia</taxon>
        <taxon>Cytophagales</taxon>
        <taxon>Flammeovirgaceae</taxon>
        <taxon>Flammeovirga</taxon>
    </lineage>
</organism>
<name>A0A7X8SNA1_9BACT</name>
<evidence type="ECO:0008006" key="3">
    <source>
        <dbReference type="Google" id="ProtNLM"/>
    </source>
</evidence>